<organism evidence="6">
    <name type="scientific">marine metagenome</name>
    <dbReference type="NCBI Taxonomy" id="408172"/>
    <lineage>
        <taxon>unclassified sequences</taxon>
        <taxon>metagenomes</taxon>
        <taxon>ecological metagenomes</taxon>
    </lineage>
</organism>
<dbReference type="InterPro" id="IPR012127">
    <property type="entry name" value="Cyt_c_prime"/>
</dbReference>
<dbReference type="GO" id="GO:0022900">
    <property type="term" value="P:electron transport chain"/>
    <property type="evidence" value="ECO:0007669"/>
    <property type="project" value="InterPro"/>
</dbReference>
<dbReference type="AlphaFoldDB" id="A0A382QDQ8"/>
<evidence type="ECO:0000256" key="4">
    <source>
        <dbReference type="ARBA" id="ARBA00022982"/>
    </source>
</evidence>
<gene>
    <name evidence="6" type="ORF">METZ01_LOCUS336548</name>
</gene>
<dbReference type="PRINTS" id="PR00608">
    <property type="entry name" value="CYTCHROMECII"/>
</dbReference>
<dbReference type="GO" id="GO:0005506">
    <property type="term" value="F:iron ion binding"/>
    <property type="evidence" value="ECO:0007669"/>
    <property type="project" value="InterPro"/>
</dbReference>
<dbReference type="PIRSF" id="PIRSF000027">
    <property type="entry name" value="Cytc_c_prime"/>
    <property type="match status" value="1"/>
</dbReference>
<protein>
    <recommendedName>
        <fullName evidence="7">Cytochrome c domain-containing protein</fullName>
    </recommendedName>
</protein>
<evidence type="ECO:0000313" key="6">
    <source>
        <dbReference type="EMBL" id="SVC83694.1"/>
    </source>
</evidence>
<dbReference type="GO" id="GO:0042597">
    <property type="term" value="C:periplasmic space"/>
    <property type="evidence" value="ECO:0007669"/>
    <property type="project" value="InterPro"/>
</dbReference>
<evidence type="ECO:0000256" key="2">
    <source>
        <dbReference type="ARBA" id="ARBA00022617"/>
    </source>
</evidence>
<reference evidence="6" key="1">
    <citation type="submission" date="2018-05" db="EMBL/GenBank/DDBJ databases">
        <authorList>
            <person name="Lanie J.A."/>
            <person name="Ng W.-L."/>
            <person name="Kazmierczak K.M."/>
            <person name="Andrzejewski T.M."/>
            <person name="Davidsen T.M."/>
            <person name="Wayne K.J."/>
            <person name="Tettelin H."/>
            <person name="Glass J.I."/>
            <person name="Rusch D."/>
            <person name="Podicherti R."/>
            <person name="Tsui H.-C.T."/>
            <person name="Winkler M.E."/>
        </authorList>
    </citation>
    <scope>NUCLEOTIDE SEQUENCE</scope>
</reference>
<accession>A0A382QDQ8</accession>
<dbReference type="GO" id="GO:0020037">
    <property type="term" value="F:heme binding"/>
    <property type="evidence" value="ECO:0007669"/>
    <property type="project" value="InterPro"/>
</dbReference>
<dbReference type="InterPro" id="IPR010980">
    <property type="entry name" value="Cyt_c/b562"/>
</dbReference>
<keyword evidence="3" id="KW-0479">Metal-binding</keyword>
<dbReference type="InterPro" id="IPR015984">
    <property type="entry name" value="Cyt_c_prime_subgr"/>
</dbReference>
<evidence type="ECO:0000256" key="5">
    <source>
        <dbReference type="ARBA" id="ARBA00023004"/>
    </source>
</evidence>
<evidence type="ECO:0008006" key="7">
    <source>
        <dbReference type="Google" id="ProtNLM"/>
    </source>
</evidence>
<dbReference type="GO" id="GO:0009055">
    <property type="term" value="F:electron transfer activity"/>
    <property type="evidence" value="ECO:0007669"/>
    <property type="project" value="InterPro"/>
</dbReference>
<evidence type="ECO:0000256" key="3">
    <source>
        <dbReference type="ARBA" id="ARBA00022723"/>
    </source>
</evidence>
<dbReference type="PROSITE" id="PS51009">
    <property type="entry name" value="CYTCII"/>
    <property type="match status" value="1"/>
</dbReference>
<keyword evidence="2" id="KW-0349">Heme</keyword>
<evidence type="ECO:0000256" key="1">
    <source>
        <dbReference type="ARBA" id="ARBA00022448"/>
    </source>
</evidence>
<sequence length="153" mass="15873">MSLQAKSLLTTLAIFSTIVSLSTAYAADEPENVIKYRQNVMKSVGAHITNIAAVVKGEVTIMHNLVGDAQAIANSLQHVGTLFPAGTESGKTNAVSAVWSDQPGFNKALDQAQAAAQNMIGAAASNDIATIGGALGELGKSCKGCHKTYKKKK</sequence>
<dbReference type="Pfam" id="PF01322">
    <property type="entry name" value="Cytochrom_C_2"/>
    <property type="match status" value="1"/>
</dbReference>
<dbReference type="SUPFAM" id="SSF47175">
    <property type="entry name" value="Cytochromes"/>
    <property type="match status" value="1"/>
</dbReference>
<keyword evidence="4" id="KW-0249">Electron transport</keyword>
<name>A0A382QDQ8_9ZZZZ</name>
<keyword evidence="1" id="KW-0813">Transport</keyword>
<dbReference type="EMBL" id="UINC01113823">
    <property type="protein sequence ID" value="SVC83694.1"/>
    <property type="molecule type" value="Genomic_DNA"/>
</dbReference>
<dbReference type="Gene3D" id="1.20.120.10">
    <property type="entry name" value="Cytochrome c/b562"/>
    <property type="match status" value="1"/>
</dbReference>
<proteinExistence type="predicted"/>
<dbReference type="InterPro" id="IPR002321">
    <property type="entry name" value="Cyt_c_II"/>
</dbReference>
<keyword evidence="5" id="KW-0408">Iron</keyword>